<dbReference type="PROSITE" id="PS50929">
    <property type="entry name" value="ABC_TM1F"/>
    <property type="match status" value="1"/>
</dbReference>
<keyword evidence="5 6" id="KW-0472">Membrane</keyword>
<dbReference type="Gene3D" id="1.20.1560.10">
    <property type="entry name" value="ABC transporter type 1, transmembrane domain"/>
    <property type="match status" value="1"/>
</dbReference>
<evidence type="ECO:0000313" key="8">
    <source>
        <dbReference type="EMBL" id="NNA46020.1"/>
    </source>
</evidence>
<dbReference type="AlphaFoldDB" id="A0A7Y1LH79"/>
<feature type="transmembrane region" description="Helical" evidence="6">
    <location>
        <begin position="122"/>
        <end position="147"/>
    </location>
</feature>
<name>A0A7Y1LH79_9PSED</name>
<protein>
    <recommendedName>
        <fullName evidence="7">ABC transmembrane type-1 domain-containing protein</fullName>
    </recommendedName>
</protein>
<evidence type="ECO:0000259" key="7">
    <source>
        <dbReference type="PROSITE" id="PS50929"/>
    </source>
</evidence>
<feature type="transmembrane region" description="Helical" evidence="6">
    <location>
        <begin position="199"/>
        <end position="222"/>
    </location>
</feature>
<evidence type="ECO:0000256" key="4">
    <source>
        <dbReference type="ARBA" id="ARBA00022989"/>
    </source>
</evidence>
<gene>
    <name evidence="8" type="ORF">HBO18_17990</name>
</gene>
<keyword evidence="4 6" id="KW-1133">Transmembrane helix</keyword>
<dbReference type="InterPro" id="IPR050835">
    <property type="entry name" value="ABC_transporter_sub-D"/>
</dbReference>
<evidence type="ECO:0000256" key="3">
    <source>
        <dbReference type="ARBA" id="ARBA00022692"/>
    </source>
</evidence>
<evidence type="ECO:0000256" key="5">
    <source>
        <dbReference type="ARBA" id="ARBA00023136"/>
    </source>
</evidence>
<organism evidence="8 9">
    <name type="scientific">Pseudomonas lactis</name>
    <dbReference type="NCBI Taxonomy" id="1615674"/>
    <lineage>
        <taxon>Bacteria</taxon>
        <taxon>Pseudomonadati</taxon>
        <taxon>Pseudomonadota</taxon>
        <taxon>Gammaproteobacteria</taxon>
        <taxon>Pseudomonadales</taxon>
        <taxon>Pseudomonadaceae</taxon>
        <taxon>Pseudomonas</taxon>
    </lineage>
</organism>
<dbReference type="Proteomes" id="UP000583279">
    <property type="component" value="Unassembled WGS sequence"/>
</dbReference>
<dbReference type="GO" id="GO:0140359">
    <property type="term" value="F:ABC-type transporter activity"/>
    <property type="evidence" value="ECO:0007669"/>
    <property type="project" value="InterPro"/>
</dbReference>
<keyword evidence="2" id="KW-0813">Transport</keyword>
<evidence type="ECO:0000256" key="6">
    <source>
        <dbReference type="SAM" id="Phobius"/>
    </source>
</evidence>
<feature type="transmembrane region" description="Helical" evidence="6">
    <location>
        <begin position="80"/>
        <end position="102"/>
    </location>
</feature>
<sequence>MANGTLEISGELGAPGVLGAIVACVLNKPKTITKNINVKSREAMMNTEAECAVASRFNRNSFLRNTSLLLSLYWRSEEKFFAWCALIALVTLSLLGVATALALNEWYKHFYNAIQELNAHRFYTLISVFLGVVCFSVARSVLTTYLVDIFALKWRRWLTNYYLSEWILQSPQPDQVERHVDNPDQRIAEDINKFTYSTVYLACGLLYTLASVVSFSVVLIAISGSASLWGVTVPAYMFWVAIIYAVLGMYISQKIGFKLVSLNNHQQKSEADLRYCLVRFRDRNKKGYSKAMRSSEKANLSNKLDISLANMRRTVRVKVRLSLFTESYGQLSLLFSSLLAVPRFFSGAIKFGDVMQINSAFGNLCENLSWFINAYQDIAEWKATTDRMISFDEALAQQVKISTSYRDLIRLSN</sequence>
<feature type="transmembrane region" description="Helical" evidence="6">
    <location>
        <begin position="228"/>
        <end position="251"/>
    </location>
</feature>
<proteinExistence type="predicted"/>
<dbReference type="EMBL" id="JAAQYK010000006">
    <property type="protein sequence ID" value="NNA46020.1"/>
    <property type="molecule type" value="Genomic_DNA"/>
</dbReference>
<dbReference type="PANTHER" id="PTHR11384:SF59">
    <property type="entry name" value="LYSOSOMAL COBALAMIN TRANSPORTER ABCD4"/>
    <property type="match status" value="1"/>
</dbReference>
<dbReference type="SUPFAM" id="SSF90123">
    <property type="entry name" value="ABC transporter transmembrane region"/>
    <property type="match status" value="1"/>
</dbReference>
<comment type="subcellular location">
    <subcellularLocation>
        <location evidence="1">Cell membrane</location>
        <topology evidence="1">Multi-pass membrane protein</topology>
    </subcellularLocation>
</comment>
<dbReference type="GO" id="GO:0015833">
    <property type="term" value="P:peptide transport"/>
    <property type="evidence" value="ECO:0007669"/>
    <property type="project" value="InterPro"/>
</dbReference>
<dbReference type="GO" id="GO:1904680">
    <property type="term" value="F:peptide transmembrane transporter activity"/>
    <property type="evidence" value="ECO:0007669"/>
    <property type="project" value="InterPro"/>
</dbReference>
<dbReference type="InterPro" id="IPR011527">
    <property type="entry name" value="ABC1_TM_dom"/>
</dbReference>
<feature type="domain" description="ABC transmembrane type-1" evidence="7">
    <location>
        <begin position="85"/>
        <end position="380"/>
    </location>
</feature>
<dbReference type="InterPro" id="IPR009248">
    <property type="entry name" value="SbmA_BacA"/>
</dbReference>
<keyword evidence="3 6" id="KW-0812">Transmembrane</keyword>
<reference evidence="8 9" key="1">
    <citation type="journal article" date="2020" name="Front. Microbiol.">
        <title>Genetic Organization of the aprX-lipA2 Operon Affects the Proteolytic Potential of Pseudomonas Species in Milk.</title>
        <authorList>
            <person name="Maier C."/>
            <person name="Huptas C."/>
            <person name="von Neubeck M."/>
            <person name="Scherer S."/>
            <person name="Wenning M."/>
            <person name="Lucking G."/>
        </authorList>
    </citation>
    <scope>NUCLEOTIDE SEQUENCE [LARGE SCALE GENOMIC DNA]</scope>
    <source>
        <strain evidence="8 9">WS 4997</strain>
    </source>
</reference>
<accession>A0A7Y1LH79</accession>
<evidence type="ECO:0000313" key="9">
    <source>
        <dbReference type="Proteomes" id="UP000583279"/>
    </source>
</evidence>
<evidence type="ECO:0000256" key="2">
    <source>
        <dbReference type="ARBA" id="ARBA00022448"/>
    </source>
</evidence>
<dbReference type="GO" id="GO:0005886">
    <property type="term" value="C:plasma membrane"/>
    <property type="evidence" value="ECO:0007669"/>
    <property type="project" value="UniProtKB-SubCell"/>
</dbReference>
<dbReference type="PANTHER" id="PTHR11384">
    <property type="entry name" value="ATP-BINDING CASSETTE, SUB-FAMILY D MEMBER"/>
    <property type="match status" value="1"/>
</dbReference>
<evidence type="ECO:0000256" key="1">
    <source>
        <dbReference type="ARBA" id="ARBA00004651"/>
    </source>
</evidence>
<comment type="caution">
    <text evidence="8">The sequence shown here is derived from an EMBL/GenBank/DDBJ whole genome shotgun (WGS) entry which is preliminary data.</text>
</comment>
<dbReference type="GO" id="GO:0005524">
    <property type="term" value="F:ATP binding"/>
    <property type="evidence" value="ECO:0007669"/>
    <property type="project" value="InterPro"/>
</dbReference>
<dbReference type="InterPro" id="IPR036640">
    <property type="entry name" value="ABC1_TM_sf"/>
</dbReference>
<dbReference type="Pfam" id="PF05992">
    <property type="entry name" value="SbmA_BacA"/>
    <property type="match status" value="1"/>
</dbReference>
<dbReference type="RefSeq" id="WP_169856031.1">
    <property type="nucleotide sequence ID" value="NZ_JAAQYK010000006.1"/>
</dbReference>